<dbReference type="PANTHER" id="PTHR31339:SF9">
    <property type="entry name" value="PLASMIN AND FIBRONECTIN-BINDING PROTEIN A"/>
    <property type="match status" value="1"/>
</dbReference>
<evidence type="ECO:0000256" key="1">
    <source>
        <dbReference type="ARBA" id="ARBA00008834"/>
    </source>
</evidence>
<gene>
    <name evidence="4" type="ORF">EZS27_001537</name>
</gene>
<dbReference type="Pfam" id="PF00295">
    <property type="entry name" value="Glyco_hydro_28"/>
    <property type="match status" value="1"/>
</dbReference>
<dbReference type="AlphaFoldDB" id="A0A5J4T020"/>
<proteinExistence type="inferred from homology"/>
<dbReference type="InterPro" id="IPR006626">
    <property type="entry name" value="PbH1"/>
</dbReference>
<comment type="similarity">
    <text evidence="1">Belongs to the glycosyl hydrolase 28 family.</text>
</comment>
<dbReference type="SMART" id="SM00710">
    <property type="entry name" value="PbH1"/>
    <property type="match status" value="5"/>
</dbReference>
<dbReference type="PANTHER" id="PTHR31339">
    <property type="entry name" value="PECTIN LYASE-RELATED"/>
    <property type="match status" value="1"/>
</dbReference>
<comment type="caution">
    <text evidence="4">The sequence shown here is derived from an EMBL/GenBank/DDBJ whole genome shotgun (WGS) entry which is preliminary data.</text>
</comment>
<evidence type="ECO:0000256" key="2">
    <source>
        <dbReference type="ARBA" id="ARBA00022801"/>
    </source>
</evidence>
<dbReference type="InterPro" id="IPR051801">
    <property type="entry name" value="GH28_Enzymes"/>
</dbReference>
<organism evidence="4">
    <name type="scientific">termite gut metagenome</name>
    <dbReference type="NCBI Taxonomy" id="433724"/>
    <lineage>
        <taxon>unclassified sequences</taxon>
        <taxon>metagenomes</taxon>
        <taxon>organismal metagenomes</taxon>
    </lineage>
</organism>
<dbReference type="InterPro" id="IPR000743">
    <property type="entry name" value="Glyco_hydro_28"/>
</dbReference>
<accession>A0A5J4T020</accession>
<name>A0A5J4T020_9ZZZZ</name>
<dbReference type="GO" id="GO:0033917">
    <property type="term" value="F:exo-poly-alpha-galacturonosidase activity"/>
    <property type="evidence" value="ECO:0007669"/>
    <property type="project" value="UniProtKB-EC"/>
</dbReference>
<evidence type="ECO:0000313" key="4">
    <source>
        <dbReference type="EMBL" id="KAA6351111.1"/>
    </source>
</evidence>
<dbReference type="InterPro" id="IPR012334">
    <property type="entry name" value="Pectin_lyas_fold"/>
</dbReference>
<dbReference type="Gene3D" id="2.160.20.10">
    <property type="entry name" value="Single-stranded right-handed beta-helix, Pectin lyase-like"/>
    <property type="match status" value="1"/>
</dbReference>
<reference evidence="4" key="1">
    <citation type="submission" date="2019-03" db="EMBL/GenBank/DDBJ databases">
        <title>Single cell metagenomics reveals metabolic interactions within the superorganism composed of flagellate Streblomastix strix and complex community of Bacteroidetes bacteria on its surface.</title>
        <authorList>
            <person name="Treitli S.C."/>
            <person name="Kolisko M."/>
            <person name="Husnik F."/>
            <person name="Keeling P."/>
            <person name="Hampl V."/>
        </authorList>
    </citation>
    <scope>NUCLEOTIDE SEQUENCE</scope>
    <source>
        <strain evidence="4">STM</strain>
    </source>
</reference>
<keyword evidence="2 4" id="KW-0378">Hydrolase</keyword>
<evidence type="ECO:0000256" key="3">
    <source>
        <dbReference type="ARBA" id="ARBA00023295"/>
    </source>
</evidence>
<sequence>MKKTGKIAFIISLFLFSINGFSQSMGVWDVYSFGAKGDGKTSDTQAIQAAIDNCYRAGGGKVSLYNGRFLSGTIYLKSCVTLHIESGATLLGSNSPDDFPAIVTDYPVVSGEYPIDKALIYAERSENIAITGFGTIDGRGDDLEPMERPRPHIIVFRSCKNIKVRNIRLYNAAFWVQKYQSCDNMVIDGVTVDSRENKDIEKPRFIDVPGGRNTDGCNIVDCKNVRISNCNINSGDDGIVFKSFLRNEGCYNVTVNNCIITTNASGIKIGTESAGTFKDFTINNCVIYDTRGAAIGLMTVDGASVERIIISNITLRNIKGTAIFLRLGNRGRIYQNGDEKAAIGKMNDILIQNVYGKEIERYGCSITGIQDAPVENIVLDNIQLTFTGSNTPLLFEGYDDKIVEELTMDIVPEKEDVYPRGEMFGKLPAYGFYVRHINNMEFNGIRLRVQEDDKRPALVADDVKGLTINRFSTKVSSDISALIYLCDVERVNIFQSPDILPVSVFKTKSIILPESENPVSRSNP</sequence>
<dbReference type="EC" id="3.2.1.82" evidence="4"/>
<dbReference type="GO" id="GO:0004650">
    <property type="term" value="F:polygalacturonase activity"/>
    <property type="evidence" value="ECO:0007669"/>
    <property type="project" value="InterPro"/>
</dbReference>
<dbReference type="SUPFAM" id="SSF51126">
    <property type="entry name" value="Pectin lyase-like"/>
    <property type="match status" value="1"/>
</dbReference>
<dbReference type="InterPro" id="IPR011050">
    <property type="entry name" value="Pectin_lyase_fold/virulence"/>
</dbReference>
<dbReference type="GO" id="GO:0005975">
    <property type="term" value="P:carbohydrate metabolic process"/>
    <property type="evidence" value="ECO:0007669"/>
    <property type="project" value="InterPro"/>
</dbReference>
<dbReference type="EMBL" id="SNRY01000018">
    <property type="protein sequence ID" value="KAA6351111.1"/>
    <property type="molecule type" value="Genomic_DNA"/>
</dbReference>
<keyword evidence="3 4" id="KW-0326">Glycosidase</keyword>
<protein>
    <submittedName>
        <fullName evidence="4">Exo-poly-alpha-D-galacturonosidase</fullName>
        <ecNumber evidence="4">3.2.1.82</ecNumber>
    </submittedName>
</protein>